<name>A0A8K0NJQ9_9HYPO</name>
<proteinExistence type="predicted"/>
<evidence type="ECO:0000313" key="2">
    <source>
        <dbReference type="EMBL" id="KAG5930451.1"/>
    </source>
</evidence>
<reference evidence="2" key="1">
    <citation type="journal article" date="2020" name="bioRxiv">
        <title>Whole genome comparisons of ergot fungi reveals the divergence and evolution of species within the genus Claviceps are the result of varying mechanisms driving genome evolution and host range expansion.</title>
        <authorList>
            <person name="Wyka S.A."/>
            <person name="Mondo S.J."/>
            <person name="Liu M."/>
            <person name="Dettman J."/>
            <person name="Nalam V."/>
            <person name="Broders K.D."/>
        </authorList>
    </citation>
    <scope>NUCLEOTIDE SEQUENCE</scope>
    <source>
        <strain evidence="2">CCC 489</strain>
    </source>
</reference>
<sequence>MSLAAVTGKLSPTSLLVCLFLLPAAERNNRAEEDDFVPDKLLQQQQLLLLLPLLLLPSTSTSTQRGLAGWHLPPLLRMDSFWPEGASGTGGSFSAESIAALRHQHAITRHLGLYLGSRAGLVDLSPTYK</sequence>
<accession>A0A8K0NJQ9</accession>
<gene>
    <name evidence="2" type="ORF">E4U42_001023</name>
</gene>
<protein>
    <submittedName>
        <fullName evidence="2">Uncharacterized protein</fullName>
    </submittedName>
</protein>
<dbReference type="Proteomes" id="UP000811619">
    <property type="component" value="Unassembled WGS sequence"/>
</dbReference>
<comment type="caution">
    <text evidence="2">The sequence shown here is derived from an EMBL/GenBank/DDBJ whole genome shotgun (WGS) entry which is preliminary data.</text>
</comment>
<evidence type="ECO:0000313" key="3">
    <source>
        <dbReference type="Proteomes" id="UP000811619"/>
    </source>
</evidence>
<dbReference type="EMBL" id="SRPY01000013">
    <property type="protein sequence ID" value="KAG5930451.1"/>
    <property type="molecule type" value="Genomic_DNA"/>
</dbReference>
<feature type="chain" id="PRO_5035451244" evidence="1">
    <location>
        <begin position="28"/>
        <end position="129"/>
    </location>
</feature>
<keyword evidence="1" id="KW-0732">Signal</keyword>
<keyword evidence="3" id="KW-1185">Reference proteome</keyword>
<feature type="signal peptide" evidence="1">
    <location>
        <begin position="1"/>
        <end position="27"/>
    </location>
</feature>
<organism evidence="2 3">
    <name type="scientific">Claviceps africana</name>
    <dbReference type="NCBI Taxonomy" id="83212"/>
    <lineage>
        <taxon>Eukaryota</taxon>
        <taxon>Fungi</taxon>
        <taxon>Dikarya</taxon>
        <taxon>Ascomycota</taxon>
        <taxon>Pezizomycotina</taxon>
        <taxon>Sordariomycetes</taxon>
        <taxon>Hypocreomycetidae</taxon>
        <taxon>Hypocreales</taxon>
        <taxon>Clavicipitaceae</taxon>
        <taxon>Claviceps</taxon>
    </lineage>
</organism>
<evidence type="ECO:0000256" key="1">
    <source>
        <dbReference type="SAM" id="SignalP"/>
    </source>
</evidence>
<dbReference type="AlphaFoldDB" id="A0A8K0NJQ9"/>